<accession>A0AAD0E9R2</accession>
<evidence type="ECO:0000313" key="1">
    <source>
        <dbReference type="EMBL" id="ATA93517.1"/>
    </source>
</evidence>
<evidence type="ECO:0000313" key="2">
    <source>
        <dbReference type="Proteomes" id="UP000243753"/>
    </source>
</evidence>
<reference evidence="2" key="1">
    <citation type="submission" date="2017-06" db="EMBL/GenBank/DDBJ databases">
        <title>Capnocytophaga spp. assemblies.</title>
        <authorList>
            <person name="Gulvik C.A."/>
        </authorList>
    </citation>
    <scope>NUCLEOTIDE SEQUENCE [LARGE SCALE GENOMIC DNA]</scope>
    <source>
        <strain evidence="2">H3936</strain>
    </source>
</reference>
<dbReference type="Proteomes" id="UP000243753">
    <property type="component" value="Chromosome"/>
</dbReference>
<proteinExistence type="predicted"/>
<gene>
    <name evidence="1" type="ORF">CGC54_03785</name>
</gene>
<dbReference type="AlphaFoldDB" id="A0AAD0E9R2"/>
<dbReference type="EMBL" id="CP022389">
    <property type="protein sequence ID" value="ATA93517.1"/>
    <property type="molecule type" value="Genomic_DNA"/>
</dbReference>
<protein>
    <submittedName>
        <fullName evidence="1">Uncharacterized protein</fullName>
    </submittedName>
</protein>
<sequence>MFQSFIFYFYTKKLLVMRFVLLILIAFSVNLGFTQKPKQHVLRFSVWEYPKYYIDDTEIAIVSDEAVPQRCKIDFFVLRQLNFRSLQIVKPKDANYVLQIKLVQCGYETEFDRNYNPNETSGKVVMRADFHCVVKKEKEIVYDFISTHKRNVLSKTLSLNKEDFTKVVMDEVLYNDKNFPMRYDETFKKLTEDFVHQLRRDFDFALMPVSYILYSFEDKELDEITQSVQETIALFDKQQLDSKTLLAKIDFWEETASKYSFIDKKQKRIYWALMKNIAASYFFLGNYSKALMYKEKADLADYKNNESYPKRNIETIIANRLPYEKIGSVRNFSGVDFSNSQDFTNIKIINTTKLTENFAQEELPDFELKEKKVELISKLLSIDASYDFLSSLSKYAETFNDERFMDDVKAKDVYSLRDFYLSFDKTYLSLTAEVNKNIEAISVFDVSIFSDEEKVQIAEALHYLKAFYGDLYNKELITSYERSAFIGEDSERIEASKKIVDFTINWMFAYIEKGTAKEKIAQLYRQFFKYQGKDIKKIPYLDYLAYMLTNSEALNRENNFELYQKYHKEYKKIYFELFYSQDFKKIHSKDIDVLLHPAVSQYYKLAIYKPNKKEAPNFVYDENTIKKILLLLVN</sequence>
<organism evidence="1 2">
    <name type="scientific">Capnocytophaga canimorsus</name>
    <dbReference type="NCBI Taxonomy" id="28188"/>
    <lineage>
        <taxon>Bacteria</taxon>
        <taxon>Pseudomonadati</taxon>
        <taxon>Bacteroidota</taxon>
        <taxon>Flavobacteriia</taxon>
        <taxon>Flavobacteriales</taxon>
        <taxon>Flavobacteriaceae</taxon>
        <taxon>Capnocytophaga</taxon>
    </lineage>
</organism>
<name>A0AAD0E9R2_9FLAO</name>